<keyword evidence="2" id="KW-1185">Reference proteome</keyword>
<evidence type="ECO:0000313" key="2">
    <source>
        <dbReference type="Proteomes" id="UP000297647"/>
    </source>
</evidence>
<dbReference type="Proteomes" id="UP000297647">
    <property type="component" value="Unassembled WGS sequence"/>
</dbReference>
<accession>A0A4Y9QX25</accession>
<dbReference type="EMBL" id="SPSB01000002">
    <property type="protein sequence ID" value="TFV95793.1"/>
    <property type="molecule type" value="Genomic_DNA"/>
</dbReference>
<proteinExistence type="predicted"/>
<sequence length="581" mass="65586">MKKNIFILFIGVLWMWGSAVAQQYVSPIRTEVVQMGQTTIEVVWIGDKAGSVKVKNGKREYEVGRGRFSDMKLEGSISFPKGNSPEDEKLKQKAGLEQKDYSNKVIGLRADFIQYIPDLGLIGIKLPEGSKEKEQYKKGEIEIAQGVVIWQVDLATGAVKVQDSDEAIVYAPYSKVFSKRLLYIKKGPINGSAEKSGQMHGYFYEGNQLVKAWENLSVMAPPRSLGFGKPDVPRYYRYLDGYVQLAEQKMGDAYEVAVFDNQLQEKISYFPALLVYRNWEKMPDSKTFGQGKKLVADYRSGTGLGADKLFQRQVLVPSNELEGLYGVLQADGTVDIPEGSLGLSPIITEEKNAASKTGETYLLNHFFLVAYPGAEEGKMHYGVAGPDGKLSFGSAENPVWTEFMVYESEIIKENNSSIYVHPELLVARLPDGNWHCYLASRYRGYAYDGRYESLGFYFPTPYGSSSKTPHEAIASVEPLLVALNDTTEKRVTEARAKYLAQLRIEGENRMRENQRKLDEWAAANPSPAPRRGGVFQKSTWQGFTYSSETTRRFNQSVNQSNYNNSMRQYNNYLNSRIYRNY</sequence>
<evidence type="ECO:0008006" key="3">
    <source>
        <dbReference type="Google" id="ProtNLM"/>
    </source>
</evidence>
<comment type="caution">
    <text evidence="1">The sequence shown here is derived from an EMBL/GenBank/DDBJ whole genome shotgun (WGS) entry which is preliminary data.</text>
</comment>
<dbReference type="RefSeq" id="WP_135072236.1">
    <property type="nucleotide sequence ID" value="NZ_SPSB01000002.1"/>
</dbReference>
<gene>
    <name evidence="1" type="ORF">E4S40_06105</name>
</gene>
<protein>
    <recommendedName>
        <fullName evidence="3">WG repeat-containing protein</fullName>
    </recommendedName>
</protein>
<evidence type="ECO:0000313" key="1">
    <source>
        <dbReference type="EMBL" id="TFV95793.1"/>
    </source>
</evidence>
<organism evidence="1 2">
    <name type="scientific">Algoriphagus kandeliae</name>
    <dbReference type="NCBI Taxonomy" id="2562278"/>
    <lineage>
        <taxon>Bacteria</taxon>
        <taxon>Pseudomonadati</taxon>
        <taxon>Bacteroidota</taxon>
        <taxon>Cytophagia</taxon>
        <taxon>Cytophagales</taxon>
        <taxon>Cyclobacteriaceae</taxon>
        <taxon>Algoriphagus</taxon>
    </lineage>
</organism>
<reference evidence="1 2" key="1">
    <citation type="submission" date="2019-03" db="EMBL/GenBank/DDBJ databases">
        <title>Algoriphagus sp. nov, a new strain isolated from root system soil of mangrove plant Kandelia.</title>
        <authorList>
            <person name="Yin Q."/>
            <person name="Wang K."/>
            <person name="Song Z."/>
        </authorList>
    </citation>
    <scope>NUCLEOTIDE SEQUENCE [LARGE SCALE GENOMIC DNA]</scope>
    <source>
        <strain evidence="1 2">XY-J91</strain>
    </source>
</reference>
<dbReference type="AlphaFoldDB" id="A0A4Y9QX25"/>
<name>A0A4Y9QX25_9BACT</name>